<keyword evidence="10 13" id="KW-0472">Membrane</keyword>
<keyword evidence="8 13" id="KW-0653">Protein transport</keyword>
<dbReference type="Gene3D" id="6.10.250.2080">
    <property type="match status" value="1"/>
</dbReference>
<keyword evidence="9 13" id="KW-1133">Transmembrane helix</keyword>
<dbReference type="InterPro" id="IPR006135">
    <property type="entry name" value="T3SS_substrate_exporter"/>
</dbReference>
<keyword evidence="15" id="KW-0282">Flagellum</keyword>
<feature type="transmembrane region" description="Helical" evidence="13">
    <location>
        <begin position="33"/>
        <end position="53"/>
    </location>
</feature>
<evidence type="ECO:0000256" key="9">
    <source>
        <dbReference type="ARBA" id="ARBA00022989"/>
    </source>
</evidence>
<evidence type="ECO:0000256" key="6">
    <source>
        <dbReference type="ARBA" id="ARBA00022692"/>
    </source>
</evidence>
<dbReference type="InterPro" id="IPR029025">
    <property type="entry name" value="T3SS_substrate_exporter_C"/>
</dbReference>
<dbReference type="STRING" id="1121393.SAMN02745216_01238"/>
<dbReference type="GO" id="GO:0009306">
    <property type="term" value="P:protein secretion"/>
    <property type="evidence" value="ECO:0007669"/>
    <property type="project" value="InterPro"/>
</dbReference>
<dbReference type="PANTHER" id="PTHR30531">
    <property type="entry name" value="FLAGELLAR BIOSYNTHETIC PROTEIN FLHB"/>
    <property type="match status" value="1"/>
</dbReference>
<dbReference type="PRINTS" id="PR00950">
    <property type="entry name" value="TYPE3IMSPROT"/>
</dbReference>
<dbReference type="RefSeq" id="WP_073474039.1">
    <property type="nucleotide sequence ID" value="NZ_FQZU01000005.1"/>
</dbReference>
<dbReference type="PANTHER" id="PTHR30531:SF12">
    <property type="entry name" value="FLAGELLAR BIOSYNTHETIC PROTEIN FLHB"/>
    <property type="match status" value="1"/>
</dbReference>
<dbReference type="NCBIfam" id="TIGR00328">
    <property type="entry name" value="flhB"/>
    <property type="match status" value="1"/>
</dbReference>
<keyword evidence="5 13" id="KW-1003">Cell membrane</keyword>
<dbReference type="InterPro" id="IPR006136">
    <property type="entry name" value="FlhB"/>
</dbReference>
<reference evidence="16" key="1">
    <citation type="submission" date="2016-11" db="EMBL/GenBank/DDBJ databases">
        <authorList>
            <person name="Varghese N."/>
            <person name="Submissions S."/>
        </authorList>
    </citation>
    <scope>NUCLEOTIDE SEQUENCE [LARGE SCALE GENOMIC DNA]</scope>
    <source>
        <strain evidence="16">DSM 16219</strain>
    </source>
</reference>
<evidence type="ECO:0000256" key="1">
    <source>
        <dbReference type="ARBA" id="ARBA00004651"/>
    </source>
</evidence>
<dbReference type="EMBL" id="FQZU01000005">
    <property type="protein sequence ID" value="SHJ22237.1"/>
    <property type="molecule type" value="Genomic_DNA"/>
</dbReference>
<protein>
    <recommendedName>
        <fullName evidence="3 13">Flagellar biosynthetic protein FlhB</fullName>
    </recommendedName>
</protein>
<gene>
    <name evidence="13" type="primary">flhB</name>
    <name evidence="15" type="ORF">SAMN02745216_01238</name>
</gene>
<evidence type="ECO:0000256" key="10">
    <source>
        <dbReference type="ARBA" id="ARBA00023136"/>
    </source>
</evidence>
<comment type="similarity">
    <text evidence="2 13">Belongs to the type III secretion exporter family.</text>
</comment>
<dbReference type="GO" id="GO:0005886">
    <property type="term" value="C:plasma membrane"/>
    <property type="evidence" value="ECO:0007669"/>
    <property type="project" value="UniProtKB-SubCell"/>
</dbReference>
<proteinExistence type="inferred from homology"/>
<evidence type="ECO:0000256" key="5">
    <source>
        <dbReference type="ARBA" id="ARBA00022475"/>
    </source>
</evidence>
<evidence type="ECO:0000256" key="7">
    <source>
        <dbReference type="ARBA" id="ARBA00022795"/>
    </source>
</evidence>
<keyword evidence="7 13" id="KW-1005">Bacterial flagellum biogenesis</keyword>
<evidence type="ECO:0000256" key="14">
    <source>
        <dbReference type="SAM" id="MobiDB-lite"/>
    </source>
</evidence>
<comment type="subcellular location">
    <subcellularLocation>
        <location evidence="1">Cell membrane</location>
        <topology evidence="1">Multi-pass membrane protein</topology>
    </subcellularLocation>
</comment>
<dbReference type="AlphaFoldDB" id="A0A1M6HJ68"/>
<keyword evidence="6 13" id="KW-0812">Transmembrane</keyword>
<keyword evidence="15" id="KW-0969">Cilium</keyword>
<evidence type="ECO:0000256" key="2">
    <source>
        <dbReference type="ARBA" id="ARBA00010690"/>
    </source>
</evidence>
<evidence type="ECO:0000313" key="15">
    <source>
        <dbReference type="EMBL" id="SHJ22237.1"/>
    </source>
</evidence>
<evidence type="ECO:0000256" key="12">
    <source>
        <dbReference type="ARBA" id="ARBA00025078"/>
    </source>
</evidence>
<keyword evidence="16" id="KW-1185">Reference proteome</keyword>
<dbReference type="FunFam" id="3.40.1690.10:FF:000001">
    <property type="entry name" value="Flagellar biosynthetic protein FlhB"/>
    <property type="match status" value="1"/>
</dbReference>
<feature type="transmembrane region" description="Helical" evidence="13">
    <location>
        <begin position="145"/>
        <end position="163"/>
    </location>
</feature>
<dbReference type="GO" id="GO:0044780">
    <property type="term" value="P:bacterial-type flagellum assembly"/>
    <property type="evidence" value="ECO:0007669"/>
    <property type="project" value="InterPro"/>
</dbReference>
<dbReference type="Pfam" id="PF01312">
    <property type="entry name" value="Bac_export_2"/>
    <property type="match status" value="1"/>
</dbReference>
<dbReference type="OrthoDB" id="9807950at2"/>
<keyword evidence="4 13" id="KW-0813">Transport</keyword>
<keyword evidence="11 13" id="KW-1006">Bacterial flagellum protein export</keyword>
<feature type="region of interest" description="Disordered" evidence="14">
    <location>
        <begin position="1"/>
        <end position="27"/>
    </location>
</feature>
<evidence type="ECO:0000256" key="4">
    <source>
        <dbReference type="ARBA" id="ARBA00022448"/>
    </source>
</evidence>
<sequence length="358" mass="39970">MADSPNEDKTEQPTPKKRDDARKKGQVAKSRDLSSVVVLMAGLGIMYMFGPYMHYHITSLMENIFTTDVSAWGVEEINTLGREMVREFLLILAPMLAGVFVVGFASAAVQVGFYFSWEAAAPKFSKINPISGFGRMFSKQALVELAKSLAKLFIVGFISYLTIEAEMDNLILLGQVDAANTLAYVLKIILKLFIRVGIIMVFVAVLDFAFQKWHHEQQLKMTKQEVKDEYKQTDGDPMVKARIRRIQMEAARRRMMEEVPKADVVVTNPTHLALAIKYNALTMGAPLIVAKGAGPIAQKIKEVARENDVPIVENKELARALYKVVDIGDEVPVALYEAVAEVLAYVYGLKQNRARSFS</sequence>
<comment type="function">
    <text evidence="12 13">Required for formation of the rod structure in the basal body of the flagellar apparatus. Together with FliI and FliH, may constitute the export apparatus of flagellin.</text>
</comment>
<dbReference type="SUPFAM" id="SSF160544">
    <property type="entry name" value="EscU C-terminal domain-like"/>
    <property type="match status" value="1"/>
</dbReference>
<keyword evidence="15" id="KW-0966">Cell projection</keyword>
<evidence type="ECO:0000256" key="3">
    <source>
        <dbReference type="ARBA" id="ARBA00021622"/>
    </source>
</evidence>
<evidence type="ECO:0000256" key="13">
    <source>
        <dbReference type="RuleBase" id="RU364091"/>
    </source>
</evidence>
<feature type="compositionally biased region" description="Basic and acidic residues" evidence="14">
    <location>
        <begin position="1"/>
        <end position="23"/>
    </location>
</feature>
<accession>A0A1M6HJ68</accession>
<evidence type="ECO:0000256" key="8">
    <source>
        <dbReference type="ARBA" id="ARBA00022927"/>
    </source>
</evidence>
<name>A0A1M6HJ68_9BACT</name>
<evidence type="ECO:0000256" key="11">
    <source>
        <dbReference type="ARBA" id="ARBA00023225"/>
    </source>
</evidence>
<dbReference type="Proteomes" id="UP000183994">
    <property type="component" value="Unassembled WGS sequence"/>
</dbReference>
<organism evidence="15 16">
    <name type="scientific">Desulfatibacillum alkenivorans DSM 16219</name>
    <dbReference type="NCBI Taxonomy" id="1121393"/>
    <lineage>
        <taxon>Bacteria</taxon>
        <taxon>Pseudomonadati</taxon>
        <taxon>Thermodesulfobacteriota</taxon>
        <taxon>Desulfobacteria</taxon>
        <taxon>Desulfobacterales</taxon>
        <taxon>Desulfatibacillaceae</taxon>
        <taxon>Desulfatibacillum</taxon>
    </lineage>
</organism>
<feature type="transmembrane region" description="Helical" evidence="13">
    <location>
        <begin position="183"/>
        <end position="210"/>
    </location>
</feature>
<feature type="transmembrane region" description="Helical" evidence="13">
    <location>
        <begin position="88"/>
        <end position="117"/>
    </location>
</feature>
<dbReference type="Gene3D" id="3.40.1690.10">
    <property type="entry name" value="secretion proteins EscU"/>
    <property type="match status" value="1"/>
</dbReference>
<evidence type="ECO:0000313" key="16">
    <source>
        <dbReference type="Proteomes" id="UP000183994"/>
    </source>
</evidence>